<reference evidence="3 4" key="1">
    <citation type="submission" date="2018-09" db="EMBL/GenBank/DDBJ databases">
        <authorList>
            <consortium name="Pathogen Informatics"/>
        </authorList>
    </citation>
    <scope>NUCLEOTIDE SEQUENCE [LARGE SCALE GENOMIC DNA]</scope>
    <source>
        <strain evidence="3 4">OH-22767</strain>
    </source>
</reference>
<evidence type="ECO:0000313" key="3">
    <source>
        <dbReference type="EMBL" id="SZD73025.1"/>
    </source>
</evidence>
<dbReference type="SUPFAM" id="SSF53474">
    <property type="entry name" value="alpha/beta-Hydrolases"/>
    <property type="match status" value="1"/>
</dbReference>
<name>A0A383TZJ9_9FLAO</name>
<sequence>MKKIKISTKSKNAEIFQVNLSYETFGRPLGHAPIVLVNHALTGNSTVAGKKGWWKSLIGDRKVIDNQKFTILAFNIPGNGYDGVLVDNYKEFTVKCISNLFLQGLKNLNINKIHTVIGGSLGGAIAWQMAYDAPDLFENLIPVVTDFQTSDWVRAQSYLQDRILNFSKNPIQDARVNAMLVYRTPFSIDHRFQNQFDTEKNEFKVNDWLDYHGRALENRFQLKAYRLMNHLISTIDVAPNAADLDKIKSNIHIVSVNTDLFFTAERNRKTYKILKGLKNNVYYHEIQSIHGHDAFLMEYEQLNQMLKPIFE</sequence>
<evidence type="ECO:0000256" key="1">
    <source>
        <dbReference type="ARBA" id="ARBA00022679"/>
    </source>
</evidence>
<dbReference type="GO" id="GO:0004414">
    <property type="term" value="F:homoserine O-acetyltransferase activity"/>
    <property type="evidence" value="ECO:0007669"/>
    <property type="project" value="UniProtKB-EC"/>
</dbReference>
<dbReference type="OrthoDB" id="9800754at2"/>
<protein>
    <submittedName>
        <fullName evidence="3">Homoserine O-acetyltransferase</fullName>
        <ecNumber evidence="3">2.3.1.31</ecNumber>
    </submittedName>
</protein>
<keyword evidence="3" id="KW-0012">Acyltransferase</keyword>
<accession>A0A383TZJ9</accession>
<proteinExistence type="predicted"/>
<dbReference type="InterPro" id="IPR000073">
    <property type="entry name" value="AB_hydrolase_1"/>
</dbReference>
<dbReference type="PANTHER" id="PTHR32268:SF11">
    <property type="entry name" value="HOMOSERINE O-ACETYLTRANSFERASE"/>
    <property type="match status" value="1"/>
</dbReference>
<dbReference type="InterPro" id="IPR029058">
    <property type="entry name" value="AB_hydrolase_fold"/>
</dbReference>
<dbReference type="Proteomes" id="UP000262142">
    <property type="component" value="Unassembled WGS sequence"/>
</dbReference>
<dbReference type="AlphaFoldDB" id="A0A383TZJ9"/>
<gene>
    <name evidence="3" type="primary">metX</name>
    <name evidence="3" type="ORF">SAMEA104719789_01120</name>
</gene>
<feature type="domain" description="AB hydrolase-1" evidence="2">
    <location>
        <begin position="33"/>
        <end position="159"/>
    </location>
</feature>
<dbReference type="EC" id="2.3.1.31" evidence="3"/>
<dbReference type="GO" id="GO:0009092">
    <property type="term" value="P:homoserine metabolic process"/>
    <property type="evidence" value="ECO:0007669"/>
    <property type="project" value="TreeGrafter"/>
</dbReference>
<dbReference type="Gene3D" id="3.40.50.1820">
    <property type="entry name" value="alpha/beta hydrolase"/>
    <property type="match status" value="1"/>
</dbReference>
<dbReference type="InterPro" id="IPR008220">
    <property type="entry name" value="HAT_MetX-like"/>
</dbReference>
<dbReference type="Pfam" id="PF00561">
    <property type="entry name" value="Abhydrolase_1"/>
    <property type="match status" value="1"/>
</dbReference>
<dbReference type="EMBL" id="UNSC01000004">
    <property type="protein sequence ID" value="SZD73025.1"/>
    <property type="molecule type" value="Genomic_DNA"/>
</dbReference>
<evidence type="ECO:0000313" key="4">
    <source>
        <dbReference type="Proteomes" id="UP000262142"/>
    </source>
</evidence>
<keyword evidence="4" id="KW-1185">Reference proteome</keyword>
<evidence type="ECO:0000259" key="2">
    <source>
        <dbReference type="Pfam" id="PF00561"/>
    </source>
</evidence>
<dbReference type="PANTHER" id="PTHR32268">
    <property type="entry name" value="HOMOSERINE O-ACETYLTRANSFERASE"/>
    <property type="match status" value="1"/>
</dbReference>
<dbReference type="RefSeq" id="WP_119059420.1">
    <property type="nucleotide sequence ID" value="NZ_UNSC01000004.1"/>
</dbReference>
<organism evidence="3 4">
    <name type="scientific">Candidatus Ornithobacterium hominis</name>
    <dbReference type="NCBI Taxonomy" id="2497989"/>
    <lineage>
        <taxon>Bacteria</taxon>
        <taxon>Pseudomonadati</taxon>
        <taxon>Bacteroidota</taxon>
        <taxon>Flavobacteriia</taxon>
        <taxon>Flavobacteriales</taxon>
        <taxon>Weeksellaceae</taxon>
        <taxon>Ornithobacterium</taxon>
    </lineage>
</organism>
<dbReference type="GO" id="GO:0009086">
    <property type="term" value="P:methionine biosynthetic process"/>
    <property type="evidence" value="ECO:0007669"/>
    <property type="project" value="TreeGrafter"/>
</dbReference>
<keyword evidence="1 3" id="KW-0808">Transferase</keyword>